<dbReference type="AlphaFoldDB" id="A0A3N2E0S6"/>
<protein>
    <recommendedName>
        <fullName evidence="1">IraD/Gp25-like domain-containing protein</fullName>
    </recommendedName>
</protein>
<proteinExistence type="predicted"/>
<keyword evidence="3" id="KW-1185">Reference proteome</keyword>
<gene>
    <name evidence="2" type="ORF">EDC56_1259</name>
</gene>
<organism evidence="2 3">
    <name type="scientific">Sinobacterium caligoides</name>
    <dbReference type="NCBI Taxonomy" id="933926"/>
    <lineage>
        <taxon>Bacteria</taxon>
        <taxon>Pseudomonadati</taxon>
        <taxon>Pseudomonadota</taxon>
        <taxon>Gammaproteobacteria</taxon>
        <taxon>Cellvibrionales</taxon>
        <taxon>Spongiibacteraceae</taxon>
        <taxon>Sinobacterium</taxon>
    </lineage>
</organism>
<feature type="domain" description="IraD/Gp25-like" evidence="1">
    <location>
        <begin position="14"/>
        <end position="95"/>
    </location>
</feature>
<accession>A0A3N2E0S6</accession>
<comment type="caution">
    <text evidence="2">The sequence shown here is derived from an EMBL/GenBank/DDBJ whole genome shotgun (WGS) entry which is preliminary data.</text>
</comment>
<name>A0A3N2E0S6_9GAMM</name>
<dbReference type="EMBL" id="RKHR01000003">
    <property type="protein sequence ID" value="ROS05710.1"/>
    <property type="molecule type" value="Genomic_DNA"/>
</dbReference>
<sequence length="112" mass="12382">MHGMNAKTGKPLAGEDHLWQSVSNIILTPVGTLPMFRDYGSKILSMTDTPISSSTLVDFYAATAEALEQWEDRIDVRRVTMEVEEVGRIDITIQGIYLPTGESVTLNGVKVR</sequence>
<evidence type="ECO:0000259" key="1">
    <source>
        <dbReference type="Pfam" id="PF04965"/>
    </source>
</evidence>
<evidence type="ECO:0000313" key="2">
    <source>
        <dbReference type="EMBL" id="ROS05710.1"/>
    </source>
</evidence>
<dbReference type="Pfam" id="PF04965">
    <property type="entry name" value="GPW_gp25"/>
    <property type="match status" value="1"/>
</dbReference>
<dbReference type="InterPro" id="IPR007048">
    <property type="entry name" value="IraD/Gp25-like"/>
</dbReference>
<reference evidence="2 3" key="1">
    <citation type="submission" date="2018-11" db="EMBL/GenBank/DDBJ databases">
        <title>Genomic Encyclopedia of Type Strains, Phase IV (KMG-IV): sequencing the most valuable type-strain genomes for metagenomic binning, comparative biology and taxonomic classification.</title>
        <authorList>
            <person name="Goeker M."/>
        </authorList>
    </citation>
    <scope>NUCLEOTIDE SEQUENCE [LARGE SCALE GENOMIC DNA]</scope>
    <source>
        <strain evidence="2 3">DSM 100316</strain>
    </source>
</reference>
<dbReference type="RefSeq" id="WP_148059335.1">
    <property type="nucleotide sequence ID" value="NZ_RKHR01000003.1"/>
</dbReference>
<dbReference type="Gene3D" id="3.10.450.40">
    <property type="match status" value="1"/>
</dbReference>
<dbReference type="SUPFAM" id="SSF160719">
    <property type="entry name" value="gpW/gp25-like"/>
    <property type="match status" value="1"/>
</dbReference>
<dbReference type="OrthoDB" id="9802846at2"/>
<evidence type="ECO:0000313" key="3">
    <source>
        <dbReference type="Proteomes" id="UP000275394"/>
    </source>
</evidence>
<dbReference type="Proteomes" id="UP000275394">
    <property type="component" value="Unassembled WGS sequence"/>
</dbReference>